<dbReference type="RefSeq" id="WP_236119388.1">
    <property type="nucleotide sequence ID" value="NZ_JAKGSI010000004.1"/>
</dbReference>
<dbReference type="InterPro" id="IPR015797">
    <property type="entry name" value="NUDIX_hydrolase-like_dom_sf"/>
</dbReference>
<dbReference type="GO" id="GO:0016787">
    <property type="term" value="F:hydrolase activity"/>
    <property type="evidence" value="ECO:0007669"/>
    <property type="project" value="UniProtKB-KW"/>
</dbReference>
<dbReference type="EMBL" id="JAKGSI010000004">
    <property type="protein sequence ID" value="MCF4007249.1"/>
    <property type="molecule type" value="Genomic_DNA"/>
</dbReference>
<evidence type="ECO:0000256" key="1">
    <source>
        <dbReference type="ARBA" id="ARBA00001946"/>
    </source>
</evidence>
<proteinExistence type="predicted"/>
<reference evidence="4" key="1">
    <citation type="submission" date="2022-01" db="EMBL/GenBank/DDBJ databases">
        <title>Corynebacterium sp. nov isolated from isolated from the feces of the greater white-fronted geese (Anser albifrons) at Poyang Lake, PR China.</title>
        <authorList>
            <person name="Liu Q."/>
        </authorList>
    </citation>
    <scope>NUCLEOTIDE SEQUENCE</scope>
    <source>
        <strain evidence="4">JCM 32435</strain>
    </source>
</reference>
<dbReference type="PROSITE" id="PS51462">
    <property type="entry name" value="NUDIX"/>
    <property type="match status" value="1"/>
</dbReference>
<dbReference type="Pfam" id="PF00293">
    <property type="entry name" value="NUDIX"/>
    <property type="match status" value="1"/>
</dbReference>
<dbReference type="PANTHER" id="PTHR43046">
    <property type="entry name" value="GDP-MANNOSE MANNOSYL HYDROLASE"/>
    <property type="match status" value="1"/>
</dbReference>
<dbReference type="Proteomes" id="UP001139336">
    <property type="component" value="Unassembled WGS sequence"/>
</dbReference>
<evidence type="ECO:0000313" key="4">
    <source>
        <dbReference type="EMBL" id="MCF4007249.1"/>
    </source>
</evidence>
<dbReference type="PROSITE" id="PS00893">
    <property type="entry name" value="NUDIX_BOX"/>
    <property type="match status" value="1"/>
</dbReference>
<protein>
    <submittedName>
        <fullName evidence="4">NUDIX hydrolase</fullName>
    </submittedName>
</protein>
<dbReference type="AlphaFoldDB" id="A0A9X1U0X2"/>
<evidence type="ECO:0000259" key="3">
    <source>
        <dbReference type="PROSITE" id="PS51462"/>
    </source>
</evidence>
<dbReference type="Gene3D" id="3.90.79.10">
    <property type="entry name" value="Nucleoside Triphosphate Pyrophosphohydrolase"/>
    <property type="match status" value="1"/>
</dbReference>
<gene>
    <name evidence="4" type="ORF">L1O03_08685</name>
</gene>
<feature type="domain" description="Nudix hydrolase" evidence="3">
    <location>
        <begin position="19"/>
        <end position="161"/>
    </location>
</feature>
<dbReference type="SUPFAM" id="SSF55811">
    <property type="entry name" value="Nudix"/>
    <property type="match status" value="1"/>
</dbReference>
<comment type="caution">
    <text evidence="4">The sequence shown here is derived from an EMBL/GenBank/DDBJ whole genome shotgun (WGS) entry which is preliminary data.</text>
</comment>
<sequence>MKGDGNGWAAAPNGGKVWGRYGAAGLLLYAPRTRELLLQHRAEWTNEGGTWALPGGARDSHEDATAAALREAFEETGIEAKECRVLTAVVTAGPFEADPGRPELAGGWTYTTVIAATRSGLTLPTSANDESLELRWVPRDAVPGFPLLPAFAASYPEVCRELAAYGSVEP</sequence>
<evidence type="ECO:0000313" key="5">
    <source>
        <dbReference type="Proteomes" id="UP001139336"/>
    </source>
</evidence>
<accession>A0A9X1U0X2</accession>
<dbReference type="PANTHER" id="PTHR43046:SF2">
    <property type="entry name" value="8-OXO-DGTP DIPHOSPHATASE-RELATED"/>
    <property type="match status" value="1"/>
</dbReference>
<organism evidence="4 5">
    <name type="scientific">Corynebacterium uropygiale</name>
    <dbReference type="NCBI Taxonomy" id="1775911"/>
    <lineage>
        <taxon>Bacteria</taxon>
        <taxon>Bacillati</taxon>
        <taxon>Actinomycetota</taxon>
        <taxon>Actinomycetes</taxon>
        <taxon>Mycobacteriales</taxon>
        <taxon>Corynebacteriaceae</taxon>
        <taxon>Corynebacterium</taxon>
    </lineage>
</organism>
<dbReference type="InterPro" id="IPR020084">
    <property type="entry name" value="NUDIX_hydrolase_CS"/>
</dbReference>
<comment type="cofactor">
    <cofactor evidence="1">
        <name>Mg(2+)</name>
        <dbReference type="ChEBI" id="CHEBI:18420"/>
    </cofactor>
</comment>
<keyword evidence="2 4" id="KW-0378">Hydrolase</keyword>
<evidence type="ECO:0000256" key="2">
    <source>
        <dbReference type="ARBA" id="ARBA00022801"/>
    </source>
</evidence>
<keyword evidence="5" id="KW-1185">Reference proteome</keyword>
<dbReference type="InterPro" id="IPR000086">
    <property type="entry name" value="NUDIX_hydrolase_dom"/>
</dbReference>
<name>A0A9X1U0X2_9CORY</name>